<name>A0A2P6TIN5_CHLSO</name>
<gene>
    <name evidence="2" type="ORF">C2E21_6962</name>
</gene>
<evidence type="ECO:0000256" key="1">
    <source>
        <dbReference type="SAM" id="MobiDB-lite"/>
    </source>
</evidence>
<feature type="region of interest" description="Disordered" evidence="1">
    <location>
        <begin position="117"/>
        <end position="145"/>
    </location>
</feature>
<dbReference type="Proteomes" id="UP000239899">
    <property type="component" value="Unassembled WGS sequence"/>
</dbReference>
<evidence type="ECO:0000313" key="2">
    <source>
        <dbReference type="EMBL" id="PRW39105.1"/>
    </source>
</evidence>
<sequence length="508" mass="51039">MTSLVAREPAGERELAAARGPAALRPCGPHEAAQQHHPQQQQPRDGERQASPPPLPPDDRPQLAADALAAQFKAQLEALTAISLGDVAPDSTVLAACGGRVPAAAVAGLAEAARTHQQRAANGAAGEQQEAGAADSSTDPPEGEELQHAIRAKLRRLAPQQQRLREEVLQERELLAQASEFELLDWRLLRRPLPGANPRAFEPPLQPVALLLQQQAVRAARGAAAEVFSTIFGATTTSNNTSWIRQKLKGALGLGGKKPRASGNAGGRKRSAGPSEGSGGGRGKQARAASPDSLPTGSHWAGFGAAPCRSPRMGRSPSSDWDRFSLGEWGSEDQTADSLAAVAGAATLLAAAAEVESREAAAAAAAGTGTVGTGAGGSALGGPAQHGATHNSTQPGQPAPESPGGSATGSSLSPPPADASQQVQAFLQGFLRAAQATGASAPAVPGVPIGGAPPAATVAAGRVADPAQGPALPSFLTPQQPAGSAGGQPTAVYRLLAALAASSSGHPL</sequence>
<reference evidence="2 3" key="1">
    <citation type="journal article" date="2018" name="Plant J.">
        <title>Genome sequences of Chlorella sorokiniana UTEX 1602 and Micractinium conductrix SAG 241.80: implications to maltose excretion by a green alga.</title>
        <authorList>
            <person name="Arriola M.B."/>
            <person name="Velmurugan N."/>
            <person name="Zhang Y."/>
            <person name="Plunkett M.H."/>
            <person name="Hondzo H."/>
            <person name="Barney B.M."/>
        </authorList>
    </citation>
    <scope>NUCLEOTIDE SEQUENCE [LARGE SCALE GENOMIC DNA]</scope>
    <source>
        <strain evidence="3">UTEX 1602</strain>
    </source>
</reference>
<feature type="compositionally biased region" description="Low complexity" evidence="1">
    <location>
        <begin position="117"/>
        <end position="134"/>
    </location>
</feature>
<feature type="region of interest" description="Disordered" evidence="1">
    <location>
        <begin position="375"/>
        <end position="420"/>
    </location>
</feature>
<feature type="region of interest" description="Disordered" evidence="1">
    <location>
        <begin position="1"/>
        <end position="66"/>
    </location>
</feature>
<comment type="caution">
    <text evidence="2">The sequence shown here is derived from an EMBL/GenBank/DDBJ whole genome shotgun (WGS) entry which is preliminary data.</text>
</comment>
<evidence type="ECO:0000313" key="3">
    <source>
        <dbReference type="Proteomes" id="UP000239899"/>
    </source>
</evidence>
<feature type="compositionally biased region" description="Low complexity" evidence="1">
    <location>
        <begin position="17"/>
        <end position="26"/>
    </location>
</feature>
<dbReference type="OrthoDB" id="10635820at2759"/>
<dbReference type="AlphaFoldDB" id="A0A2P6TIN5"/>
<dbReference type="EMBL" id="LHPG02000014">
    <property type="protein sequence ID" value="PRW39105.1"/>
    <property type="molecule type" value="Genomic_DNA"/>
</dbReference>
<proteinExistence type="predicted"/>
<organism evidence="2 3">
    <name type="scientific">Chlorella sorokiniana</name>
    <name type="common">Freshwater green alga</name>
    <dbReference type="NCBI Taxonomy" id="3076"/>
    <lineage>
        <taxon>Eukaryota</taxon>
        <taxon>Viridiplantae</taxon>
        <taxon>Chlorophyta</taxon>
        <taxon>core chlorophytes</taxon>
        <taxon>Trebouxiophyceae</taxon>
        <taxon>Chlorellales</taxon>
        <taxon>Chlorellaceae</taxon>
        <taxon>Chlorella clade</taxon>
        <taxon>Chlorella</taxon>
    </lineage>
</organism>
<protein>
    <submittedName>
        <fullName evidence="2">Uncharacterized protein</fullName>
    </submittedName>
</protein>
<feature type="region of interest" description="Disordered" evidence="1">
    <location>
        <begin position="252"/>
        <end position="319"/>
    </location>
</feature>
<keyword evidence="3" id="KW-1185">Reference proteome</keyword>
<accession>A0A2P6TIN5</accession>